<reference evidence="1" key="1">
    <citation type="journal article" date="2020" name="mSystems">
        <title>Genome- and Community-Level Interaction Insights into Carbon Utilization and Element Cycling Functions of Hydrothermarchaeota in Hydrothermal Sediment.</title>
        <authorList>
            <person name="Zhou Z."/>
            <person name="Liu Y."/>
            <person name="Xu W."/>
            <person name="Pan J."/>
            <person name="Luo Z.H."/>
            <person name="Li M."/>
        </authorList>
    </citation>
    <scope>NUCLEOTIDE SEQUENCE [LARGE SCALE GENOMIC DNA]</scope>
    <source>
        <strain evidence="1">SpSt-966</strain>
    </source>
</reference>
<comment type="caution">
    <text evidence="1">The sequence shown here is derived from an EMBL/GenBank/DDBJ whole genome shotgun (WGS) entry which is preliminary data.</text>
</comment>
<name>A0A7V3RES7_9BACT</name>
<protein>
    <submittedName>
        <fullName evidence="1">Uncharacterized protein</fullName>
    </submittedName>
</protein>
<dbReference type="AlphaFoldDB" id="A0A7V3RES7"/>
<accession>A0A7V3RES7</accession>
<sequence>MPRLNFYRKKVRKIKLTKFIIILAVIFGVGFASYEGIDFFVRGLYVHALSADSALLGKVGISISTLSQSQVQKRLDNVIQSYSNTLNSQSQLLFQIKDTLNGVNKFHSTVALLNELGTTIGSKVSISSLNYKSISSTFLSFEQVQSADDSTSLNLEKKVIESSGYTFALSNSEDQNWYRASNESISVSDKK</sequence>
<proteinExistence type="predicted"/>
<gene>
    <name evidence="1" type="ORF">ENX73_03760</name>
</gene>
<dbReference type="EMBL" id="DTPE01000160">
    <property type="protein sequence ID" value="HGE75222.1"/>
    <property type="molecule type" value="Genomic_DNA"/>
</dbReference>
<organism evidence="1">
    <name type="scientific">Mesoaciditoga lauensis</name>
    <dbReference type="NCBI Taxonomy" id="1495039"/>
    <lineage>
        <taxon>Bacteria</taxon>
        <taxon>Thermotogati</taxon>
        <taxon>Thermotogota</taxon>
        <taxon>Thermotogae</taxon>
        <taxon>Mesoaciditogales</taxon>
        <taxon>Mesoaciditogaceae</taxon>
        <taxon>Mesoaciditoga</taxon>
    </lineage>
</organism>
<evidence type="ECO:0000313" key="1">
    <source>
        <dbReference type="EMBL" id="HGE75222.1"/>
    </source>
</evidence>